<dbReference type="Proteomes" id="UP001230654">
    <property type="component" value="Unassembled WGS sequence"/>
</dbReference>
<dbReference type="InterPro" id="IPR036388">
    <property type="entry name" value="WH-like_DNA-bd_sf"/>
</dbReference>
<keyword evidence="2" id="KW-1185">Reference proteome</keyword>
<accession>A0ABU0NGM3</accession>
<dbReference type="SUPFAM" id="SSF46894">
    <property type="entry name" value="C-terminal effector domain of the bipartite response regulators"/>
    <property type="match status" value="1"/>
</dbReference>
<proteinExistence type="predicted"/>
<evidence type="ECO:0000313" key="1">
    <source>
        <dbReference type="EMBL" id="MDQ0578256.1"/>
    </source>
</evidence>
<dbReference type="Gene3D" id="1.10.10.10">
    <property type="entry name" value="Winged helix-like DNA-binding domain superfamily/Winged helix DNA-binding domain"/>
    <property type="match status" value="1"/>
</dbReference>
<name>A0ABU0NGM3_STRRH</name>
<evidence type="ECO:0000313" key="2">
    <source>
        <dbReference type="Proteomes" id="UP001230654"/>
    </source>
</evidence>
<reference evidence="1 2" key="1">
    <citation type="submission" date="2023-07" db="EMBL/GenBank/DDBJ databases">
        <title>Comparative genomics of wheat-associated soil bacteria to identify genetic determinants of phenazine resistance.</title>
        <authorList>
            <person name="Mouncey N."/>
        </authorList>
    </citation>
    <scope>NUCLEOTIDE SEQUENCE [LARGE SCALE GENOMIC DNA]</scope>
    <source>
        <strain evidence="1 2">B2I6</strain>
    </source>
</reference>
<protein>
    <recommendedName>
        <fullName evidence="3">HTH luxR-type domain-containing protein</fullName>
    </recommendedName>
</protein>
<comment type="caution">
    <text evidence="1">The sequence shown here is derived from an EMBL/GenBank/DDBJ whole genome shotgun (WGS) entry which is preliminary data.</text>
</comment>
<sequence length="162" mass="17954">MTMNHSGIAVTLDGFLYEEAVRGDRCEATARFRLVVSHTDEVVDEMVVVCTATTPALVAAVLHELAPGDQLRITGYLCLPCTPDEPFWLDVTTLEVLWAAPLNRLPCRMRQVTWLWALGTPTAHTAQQMRISPSTVRVHLYQARQRLAADPILTQIAGLTES</sequence>
<dbReference type="InterPro" id="IPR016032">
    <property type="entry name" value="Sig_transdc_resp-reg_C-effctor"/>
</dbReference>
<dbReference type="RefSeq" id="WP_307160882.1">
    <property type="nucleotide sequence ID" value="NZ_JAUSWV010000001.1"/>
</dbReference>
<evidence type="ECO:0008006" key="3">
    <source>
        <dbReference type="Google" id="ProtNLM"/>
    </source>
</evidence>
<gene>
    <name evidence="1" type="ORF">QF030_000434</name>
</gene>
<organism evidence="1 2">
    <name type="scientific">Streptomyces rishiriensis</name>
    <dbReference type="NCBI Taxonomy" id="68264"/>
    <lineage>
        <taxon>Bacteria</taxon>
        <taxon>Bacillati</taxon>
        <taxon>Actinomycetota</taxon>
        <taxon>Actinomycetes</taxon>
        <taxon>Kitasatosporales</taxon>
        <taxon>Streptomycetaceae</taxon>
        <taxon>Streptomyces</taxon>
    </lineage>
</organism>
<dbReference type="EMBL" id="JAUSWV010000001">
    <property type="protein sequence ID" value="MDQ0578256.1"/>
    <property type="molecule type" value="Genomic_DNA"/>
</dbReference>